<dbReference type="Gene3D" id="3.30.70.20">
    <property type="match status" value="1"/>
</dbReference>
<dbReference type="InterPro" id="IPR017896">
    <property type="entry name" value="4Fe4S_Fe-S-bd"/>
</dbReference>
<comment type="caution">
    <text evidence="5">The sequence shown here is derived from an EMBL/GenBank/DDBJ whole genome shotgun (WGS) entry which is preliminary data.</text>
</comment>
<dbReference type="EMBL" id="QOQW01000011">
    <property type="protein sequence ID" value="RCK79723.1"/>
    <property type="molecule type" value="Genomic_DNA"/>
</dbReference>
<evidence type="ECO:0000256" key="2">
    <source>
        <dbReference type="ARBA" id="ARBA00023004"/>
    </source>
</evidence>
<dbReference type="PROSITE" id="PS00198">
    <property type="entry name" value="4FE4S_FER_1"/>
    <property type="match status" value="2"/>
</dbReference>
<dbReference type="PANTHER" id="PTHR43122:SF1">
    <property type="entry name" value="IRON-SULFUR-BINDING PROTEIN"/>
    <property type="match status" value="1"/>
</dbReference>
<dbReference type="Gene3D" id="3.30.70.3270">
    <property type="match status" value="1"/>
</dbReference>
<name>A0A367ZNN2_9BACT</name>
<dbReference type="PANTHER" id="PTHR43122">
    <property type="entry name" value="FERREDOXIN SUBUNIT OF PYRUVATE:FLAVODOXIN OXIDOREDUCTASE-RELATED"/>
    <property type="match status" value="1"/>
</dbReference>
<keyword evidence="1" id="KW-0479">Metal-binding</keyword>
<reference evidence="5 6" key="1">
    <citation type="submission" date="2018-05" db="EMBL/GenBank/DDBJ databases">
        <title>A metagenomic window into the 2 km-deep terrestrial subsurface aquifer revealed taxonomically and functionally diverse microbial community comprising novel uncultured bacterial lineages.</title>
        <authorList>
            <person name="Kadnikov V.V."/>
            <person name="Mardanov A.V."/>
            <person name="Beletsky A.V."/>
            <person name="Banks D."/>
            <person name="Pimenov N.V."/>
            <person name="Frank Y.A."/>
            <person name="Karnachuk O.V."/>
            <person name="Ravin N.V."/>
        </authorList>
    </citation>
    <scope>NUCLEOTIDE SEQUENCE [LARGE SCALE GENOMIC DNA]</scope>
    <source>
        <strain evidence="5">BY5</strain>
    </source>
</reference>
<protein>
    <submittedName>
        <fullName evidence="5">Putative 2-oxoglutarate oxidoreductase, delta subunit</fullName>
    </submittedName>
</protein>
<dbReference type="Pfam" id="PF12838">
    <property type="entry name" value="Fer4_7"/>
    <property type="match status" value="1"/>
</dbReference>
<proteinExistence type="predicted"/>
<gene>
    <name evidence="5" type="ORF">OZSIB_4195</name>
</gene>
<sequence length="72" mass="7984">MPKWVIHEELCKGCGICIVRCPVKVLGVAEHLTPKGFHPAKMLDEEKCTSCALCARSCPDIAIEVFRVSKEK</sequence>
<feature type="domain" description="4Fe-4S ferredoxin-type" evidence="4">
    <location>
        <begin position="39"/>
        <end position="68"/>
    </location>
</feature>
<evidence type="ECO:0000256" key="3">
    <source>
        <dbReference type="ARBA" id="ARBA00023014"/>
    </source>
</evidence>
<accession>A0A367ZNN2</accession>
<dbReference type="Proteomes" id="UP000252355">
    <property type="component" value="Unassembled WGS sequence"/>
</dbReference>
<dbReference type="InterPro" id="IPR017900">
    <property type="entry name" value="4Fe4S_Fe_S_CS"/>
</dbReference>
<dbReference type="PROSITE" id="PS51379">
    <property type="entry name" value="4FE4S_FER_2"/>
    <property type="match status" value="2"/>
</dbReference>
<evidence type="ECO:0000313" key="5">
    <source>
        <dbReference type="EMBL" id="RCK79723.1"/>
    </source>
</evidence>
<evidence type="ECO:0000256" key="1">
    <source>
        <dbReference type="ARBA" id="ARBA00022723"/>
    </source>
</evidence>
<evidence type="ECO:0000259" key="4">
    <source>
        <dbReference type="PROSITE" id="PS51379"/>
    </source>
</evidence>
<organism evidence="5 6">
    <name type="scientific">Candidatus Ozemobacter sibiricus</name>
    <dbReference type="NCBI Taxonomy" id="2268124"/>
    <lineage>
        <taxon>Bacteria</taxon>
        <taxon>Candidatus Ozemobacteria</taxon>
        <taxon>Candidatus Ozemobacterales</taxon>
        <taxon>Candidatus Ozemobacteraceae</taxon>
        <taxon>Candidatus Ozemobacter</taxon>
    </lineage>
</organism>
<dbReference type="GO" id="GO:0051536">
    <property type="term" value="F:iron-sulfur cluster binding"/>
    <property type="evidence" value="ECO:0007669"/>
    <property type="project" value="UniProtKB-KW"/>
</dbReference>
<dbReference type="AlphaFoldDB" id="A0A367ZNN2"/>
<evidence type="ECO:0000313" key="6">
    <source>
        <dbReference type="Proteomes" id="UP000252355"/>
    </source>
</evidence>
<feature type="domain" description="4Fe-4S ferredoxin-type" evidence="4">
    <location>
        <begin position="2"/>
        <end position="31"/>
    </location>
</feature>
<dbReference type="SUPFAM" id="SSF54862">
    <property type="entry name" value="4Fe-4S ferredoxins"/>
    <property type="match status" value="1"/>
</dbReference>
<keyword evidence="3" id="KW-0411">Iron-sulfur</keyword>
<dbReference type="GO" id="GO:0046872">
    <property type="term" value="F:metal ion binding"/>
    <property type="evidence" value="ECO:0007669"/>
    <property type="project" value="UniProtKB-KW"/>
</dbReference>
<keyword evidence="2" id="KW-0408">Iron</keyword>